<organism evidence="4 5">
    <name type="scientific">Christiangramia flava JLT2011</name>
    <dbReference type="NCBI Taxonomy" id="1229726"/>
    <lineage>
        <taxon>Bacteria</taxon>
        <taxon>Pseudomonadati</taxon>
        <taxon>Bacteroidota</taxon>
        <taxon>Flavobacteriia</taxon>
        <taxon>Flavobacteriales</taxon>
        <taxon>Flavobacteriaceae</taxon>
        <taxon>Christiangramia</taxon>
    </lineage>
</organism>
<dbReference type="InterPro" id="IPR052173">
    <property type="entry name" value="Beta-lactam_resp_regulator"/>
</dbReference>
<dbReference type="RefSeq" id="WP_083644320.1">
    <property type="nucleotide sequence ID" value="NZ_AMRU01000001.1"/>
</dbReference>
<dbReference type="PANTHER" id="PTHR34978:SF3">
    <property type="entry name" value="SLR0241 PROTEIN"/>
    <property type="match status" value="1"/>
</dbReference>
<dbReference type="GO" id="GO:0055085">
    <property type="term" value="P:transmembrane transport"/>
    <property type="evidence" value="ECO:0007669"/>
    <property type="project" value="InterPro"/>
</dbReference>
<evidence type="ECO:0000313" key="4">
    <source>
        <dbReference type="EMBL" id="APU68573.1"/>
    </source>
</evidence>
<dbReference type="InterPro" id="IPR008756">
    <property type="entry name" value="Peptidase_M56"/>
</dbReference>
<keyword evidence="1" id="KW-0812">Transmembrane</keyword>
<dbReference type="KEGG" id="gfl:GRFL_1849"/>
<dbReference type="PANTHER" id="PTHR34978">
    <property type="entry name" value="POSSIBLE SENSOR-TRANSDUCER PROTEIN BLAR"/>
    <property type="match status" value="1"/>
</dbReference>
<evidence type="ECO:0000259" key="2">
    <source>
        <dbReference type="Pfam" id="PF03544"/>
    </source>
</evidence>
<dbReference type="Proteomes" id="UP000186230">
    <property type="component" value="Chromosome"/>
</dbReference>
<dbReference type="Pfam" id="PF05569">
    <property type="entry name" value="Peptidase_M56"/>
    <property type="match status" value="1"/>
</dbReference>
<evidence type="ECO:0000313" key="5">
    <source>
        <dbReference type="Proteomes" id="UP000186230"/>
    </source>
</evidence>
<dbReference type="InterPro" id="IPR037682">
    <property type="entry name" value="TonB_C"/>
</dbReference>
<keyword evidence="1" id="KW-0472">Membrane</keyword>
<dbReference type="EMBL" id="CP016359">
    <property type="protein sequence ID" value="APU68573.1"/>
    <property type="molecule type" value="Genomic_DNA"/>
</dbReference>
<dbReference type="CDD" id="cd07341">
    <property type="entry name" value="M56_BlaR1_MecR1_like"/>
    <property type="match status" value="1"/>
</dbReference>
<feature type="transmembrane region" description="Helical" evidence="1">
    <location>
        <begin position="34"/>
        <end position="51"/>
    </location>
</feature>
<evidence type="ECO:0000259" key="3">
    <source>
        <dbReference type="Pfam" id="PF05569"/>
    </source>
</evidence>
<feature type="transmembrane region" description="Helical" evidence="1">
    <location>
        <begin position="273"/>
        <end position="290"/>
    </location>
</feature>
<keyword evidence="1" id="KW-1133">Transmembrane helix</keyword>
<dbReference type="Pfam" id="PF03544">
    <property type="entry name" value="TonB_C"/>
    <property type="match status" value="1"/>
</dbReference>
<proteinExistence type="predicted"/>
<gene>
    <name evidence="4" type="ORF">GRFL_1849</name>
</gene>
<dbReference type="Gene3D" id="3.30.1150.10">
    <property type="match status" value="1"/>
</dbReference>
<dbReference type="AlphaFoldDB" id="A0A1L7I5W6"/>
<keyword evidence="5" id="KW-1185">Reference proteome</keyword>
<feature type="transmembrane region" description="Helical" evidence="1">
    <location>
        <begin position="99"/>
        <end position="120"/>
    </location>
</feature>
<evidence type="ECO:0000256" key="1">
    <source>
        <dbReference type="SAM" id="Phobius"/>
    </source>
</evidence>
<reference evidence="4 5" key="1">
    <citation type="submission" date="2016-07" db="EMBL/GenBank/DDBJ databases">
        <title>Multi-omics approach to identify versatile polysaccharide utilization systems of a marine flavobacterium Gramella flava.</title>
        <authorList>
            <person name="Tang K."/>
        </authorList>
    </citation>
    <scope>NUCLEOTIDE SEQUENCE [LARGE SCALE GENOMIC DNA]</scope>
    <source>
        <strain evidence="4 5">JLT2011</strain>
    </source>
</reference>
<feature type="domain" description="TonB C-terminal" evidence="2">
    <location>
        <begin position="466"/>
        <end position="526"/>
    </location>
</feature>
<sequence length="528" mass="60834">MTDYLLEILIFQLAFLLIYEIWLQKETFFNLNRAYLLATPLLSLLIPFIRITSLQKTTPAIAFQNLSDKTMVLLPEVFIGNRTATTAASQIENDIQLNWWLILYFLGATIAFGVFLYKLYKLEKISRSSRPIKQKYYDIFEIPNSDAAYTYFNQLYIGDRISAEDRKQIITHELVHLDERHGVDLMTFEILKIVLWFNPLIYLFQSKLAVIHEYIADETTVKKSGKKQYFEQLLNTAFGTSNITFTNQFFNHSLIKKRIVMLQKNKSGKLKHFKFLLIIPVLLLMLTYVACSQDDELEAELDLQQYSYELGMDKSFNSDPKLKEQHDKYETFLLNNPDYVSWATIDYSKKQISYSVHPKTERVPEGYNPMELAFKNGGTYTMYINLRDSANTGNSSATITKSQDSGNNMKDVPFAVVDKAPAFPDCEEFTSNDERKKCTSEKISMFVNQNFNTNIGKELGLTGISRIIVQFKIGQDGNIAEVRARSSREELKEEAIRVINSLPKMTPGEQNGQKVSVMYSLPIAFQTK</sequence>
<dbReference type="OrthoDB" id="1522859at2"/>
<feature type="transmembrane region" description="Helical" evidence="1">
    <location>
        <begin position="6"/>
        <end position="22"/>
    </location>
</feature>
<accession>A0A1L7I5W6</accession>
<feature type="domain" description="Peptidase M56" evidence="3">
    <location>
        <begin position="156"/>
        <end position="262"/>
    </location>
</feature>
<name>A0A1L7I5W6_9FLAO</name>
<protein>
    <submittedName>
        <fullName evidence="4">Regulatory sensor-transducer, BlaR1/MecR1 family</fullName>
    </submittedName>
</protein>
<dbReference type="SUPFAM" id="SSF74653">
    <property type="entry name" value="TolA/TonB C-terminal domain"/>
    <property type="match status" value="1"/>
</dbReference>
<dbReference type="STRING" id="1229726.GRFL_1849"/>